<feature type="domain" description="LTD" evidence="2">
    <location>
        <begin position="16"/>
        <end position="126"/>
    </location>
</feature>
<feature type="chain" id="PRO_5015727601" evidence="1">
    <location>
        <begin position="19"/>
        <end position="541"/>
    </location>
</feature>
<evidence type="ECO:0000313" key="3">
    <source>
        <dbReference type="EMBL" id="PPK86613.1"/>
    </source>
</evidence>
<dbReference type="AlphaFoldDB" id="A0A2S6I617"/>
<keyword evidence="4" id="KW-1185">Reference proteome</keyword>
<dbReference type="InterPro" id="IPR036415">
    <property type="entry name" value="Lamin_tail_dom_sf"/>
</dbReference>
<evidence type="ECO:0000256" key="1">
    <source>
        <dbReference type="SAM" id="SignalP"/>
    </source>
</evidence>
<organism evidence="3 4">
    <name type="scientific">Neolewinella xylanilytica</name>
    <dbReference type="NCBI Taxonomy" id="1514080"/>
    <lineage>
        <taxon>Bacteria</taxon>
        <taxon>Pseudomonadati</taxon>
        <taxon>Bacteroidota</taxon>
        <taxon>Saprospiria</taxon>
        <taxon>Saprospirales</taxon>
        <taxon>Lewinellaceae</taxon>
        <taxon>Neolewinella</taxon>
    </lineage>
</organism>
<gene>
    <name evidence="3" type="ORF">CLV84_3548</name>
</gene>
<reference evidence="3 4" key="1">
    <citation type="submission" date="2018-02" db="EMBL/GenBank/DDBJ databases">
        <title>Genomic Encyclopedia of Archaeal and Bacterial Type Strains, Phase II (KMG-II): from individual species to whole genera.</title>
        <authorList>
            <person name="Goeker M."/>
        </authorList>
    </citation>
    <scope>NUCLEOTIDE SEQUENCE [LARGE SCALE GENOMIC DNA]</scope>
    <source>
        <strain evidence="3 4">DSM 29526</strain>
    </source>
</reference>
<comment type="caution">
    <text evidence="3">The sequence shown here is derived from an EMBL/GenBank/DDBJ whole genome shotgun (WGS) entry which is preliminary data.</text>
</comment>
<dbReference type="Pfam" id="PF00932">
    <property type="entry name" value="LTD"/>
    <property type="match status" value="2"/>
</dbReference>
<dbReference type="InterPro" id="IPR001322">
    <property type="entry name" value="Lamin_tail_dom"/>
</dbReference>
<evidence type="ECO:0000259" key="2">
    <source>
        <dbReference type="Pfam" id="PF00932"/>
    </source>
</evidence>
<keyword evidence="1" id="KW-0732">Signal</keyword>
<protein>
    <submittedName>
        <fullName evidence="3">Lamin tail-like protein</fullName>
    </submittedName>
</protein>
<accession>A0A2S6I617</accession>
<dbReference type="SUPFAM" id="SSF74853">
    <property type="entry name" value="Lamin A/C globular tail domain"/>
    <property type="match status" value="1"/>
</dbReference>
<dbReference type="Proteomes" id="UP000237662">
    <property type="component" value="Unassembled WGS sequence"/>
</dbReference>
<evidence type="ECO:0000313" key="4">
    <source>
        <dbReference type="Proteomes" id="UP000237662"/>
    </source>
</evidence>
<dbReference type="Gene3D" id="2.60.40.4070">
    <property type="match status" value="1"/>
</dbReference>
<dbReference type="EMBL" id="PTJC01000006">
    <property type="protein sequence ID" value="PPK86613.1"/>
    <property type="molecule type" value="Genomic_DNA"/>
</dbReference>
<feature type="domain" description="LTD" evidence="2">
    <location>
        <begin position="272"/>
        <end position="383"/>
    </location>
</feature>
<proteinExistence type="predicted"/>
<sequence>MLSLLLMLLAPVVLPAQRVIVTEFMADPTPSRGLPLTEFIELYNSGTAPVALQDIAIASGGRAASAGAEDVLEPGDFLVLVPIDSLESWRRLNVPVVGMALPGLTNTADVITLLVAGDTVADIHYTKGWYGDPDRDDGGYSLEYNGLGPPDCAGSWSASRADGGGTPGLRNSLDGLLLDSSPPALRTVNLDSSGFTVVFDEPLSGNLAEIFLLDGAVIRPTWQTNMEFVFELSMDKGLIYKLSIVPNYSDCSGNFPVDTLGADLFAPLPIRSGDLLINELLFDPVPGGGDFVELLNHSEQVISLRGLQVANTFTGVTKTVTANHFLGPQELVVLTSDRHHVVSYFPAARSEAIVETELPALANERGNLTLVATDGTEVDAFDYHEDYHDALLNPLEGVSLERLDPDAPTQDPANWYSASSTVGFGTPTRPNSQLGDWEETTFFLETESFSPFTAGTNELLEVRYRTVRPGVQATVRVFDVAGHPVRSLERIALLARQGSIFWDGRDDSGKPMPVGPYILLVETFSAAGPGERIKLVAVLAG</sequence>
<feature type="signal peptide" evidence="1">
    <location>
        <begin position="1"/>
        <end position="18"/>
    </location>
</feature>
<name>A0A2S6I617_9BACT</name>